<dbReference type="InterPro" id="IPR005142">
    <property type="entry name" value="eRF1_3"/>
</dbReference>
<dbReference type="InterPro" id="IPR004405">
    <property type="entry name" value="TF_pelota"/>
</dbReference>
<dbReference type="InterPro" id="IPR038069">
    <property type="entry name" value="Pelota/DOM34_N"/>
</dbReference>
<dbReference type="Proteomes" id="UP001308179">
    <property type="component" value="Unassembled WGS sequence"/>
</dbReference>
<reference evidence="8 9" key="1">
    <citation type="submission" date="2023-08" db="EMBL/GenBank/DDBJ databases">
        <title>Black Yeasts Isolated from many extreme environments.</title>
        <authorList>
            <person name="Coleine C."/>
            <person name="Stajich J.E."/>
            <person name="Selbmann L."/>
        </authorList>
    </citation>
    <scope>NUCLEOTIDE SEQUENCE [LARGE SCALE GENOMIC DNA]</scope>
    <source>
        <strain evidence="8 9">CCFEE 5386</strain>
    </source>
</reference>
<accession>A0ABR0L6Z8</accession>
<comment type="caution">
    <text evidence="8">The sequence shown here is derived from an EMBL/GenBank/DDBJ whole genome shotgun (WGS) entry which is preliminary data.</text>
</comment>
<organism evidence="8 9">
    <name type="scientific">Rachicladosporium monterosium</name>
    <dbReference type="NCBI Taxonomy" id="1507873"/>
    <lineage>
        <taxon>Eukaryota</taxon>
        <taxon>Fungi</taxon>
        <taxon>Dikarya</taxon>
        <taxon>Ascomycota</taxon>
        <taxon>Pezizomycotina</taxon>
        <taxon>Dothideomycetes</taxon>
        <taxon>Dothideomycetidae</taxon>
        <taxon>Cladosporiales</taxon>
        <taxon>Cladosporiaceae</taxon>
        <taxon>Rachicladosporium</taxon>
    </lineage>
</organism>
<keyword evidence="9" id="KW-1185">Reference proteome</keyword>
<dbReference type="Gene3D" id="3.30.420.60">
    <property type="entry name" value="eRF1 domain 2"/>
    <property type="match status" value="1"/>
</dbReference>
<comment type="similarity">
    <text evidence="3">Belongs to the eukaryotic release factor 1 family. Pelota subfamily.</text>
</comment>
<dbReference type="Pfam" id="PF03465">
    <property type="entry name" value="eRF1_3"/>
    <property type="match status" value="1"/>
</dbReference>
<comment type="subcellular location">
    <subcellularLocation>
        <location evidence="2">Cytoplasm</location>
    </subcellularLocation>
</comment>
<comment type="cofactor">
    <cofactor evidence="1">
        <name>a divalent metal cation</name>
        <dbReference type="ChEBI" id="CHEBI:60240"/>
    </cofactor>
</comment>
<evidence type="ECO:0000313" key="9">
    <source>
        <dbReference type="Proteomes" id="UP001308179"/>
    </source>
</evidence>
<feature type="compositionally biased region" description="Acidic residues" evidence="6">
    <location>
        <begin position="293"/>
        <end position="302"/>
    </location>
</feature>
<dbReference type="SMART" id="SM01194">
    <property type="entry name" value="eRF1_1"/>
    <property type="match status" value="1"/>
</dbReference>
<evidence type="ECO:0000256" key="6">
    <source>
        <dbReference type="SAM" id="MobiDB-lite"/>
    </source>
</evidence>
<dbReference type="Gene3D" id="2.30.30.870">
    <property type="entry name" value="Pelota, domain A"/>
    <property type="match status" value="1"/>
</dbReference>
<evidence type="ECO:0000256" key="2">
    <source>
        <dbReference type="ARBA" id="ARBA00004496"/>
    </source>
</evidence>
<keyword evidence="4" id="KW-0963">Cytoplasm</keyword>
<evidence type="ECO:0000256" key="1">
    <source>
        <dbReference type="ARBA" id="ARBA00001968"/>
    </source>
</evidence>
<dbReference type="SUPFAM" id="SSF53137">
    <property type="entry name" value="Translational machinery components"/>
    <property type="match status" value="1"/>
</dbReference>
<gene>
    <name evidence="8" type="primary">DOM34</name>
    <name evidence="8" type="ORF">LTR32_003610</name>
</gene>
<keyword evidence="5" id="KW-0479">Metal-binding</keyword>
<dbReference type="InterPro" id="IPR029064">
    <property type="entry name" value="Ribosomal_eL30-like_sf"/>
</dbReference>
<feature type="domain" description="eRF1/Pelota-like N-terminal" evidence="7">
    <location>
        <begin position="1"/>
        <end position="132"/>
    </location>
</feature>
<sequence>MRLISQHIERKTGEGRAVLLPEEPEDLWHAYNLIRPNDLLRASAIRKVISESGSGSRSNERVHTTLTIRVTKLDFDPQAAQLHVSGRVAEENKHVKLGSFHTLDLELQRNFTLEKAEGWDSVALDTLKEAVNQDAKVQLWAVIMKEGLANICLVTDHQTILRQKIDLNEVLSSPAVTAKLSDTKFARETQLVDHFFTLIRKEDNRAWYGPRESEKAVEQGAVGKGGGVLLISNGLFRSQEIEVRKRWVKLVDEVKEQGGEVRVLSSMHESGRRLESLGGVAVICTWPIEDLDEGEVEEEEEVHENGDGDGEWHENGDSHGIEGRVEHEEDIDFL</sequence>
<dbReference type="SUPFAM" id="SSF159065">
    <property type="entry name" value="Dom34/Pelota N-terminal domain-like"/>
    <property type="match status" value="1"/>
</dbReference>
<evidence type="ECO:0000256" key="4">
    <source>
        <dbReference type="ARBA" id="ARBA00022490"/>
    </source>
</evidence>
<dbReference type="InterPro" id="IPR042226">
    <property type="entry name" value="eFR1_2_sf"/>
</dbReference>
<evidence type="ECO:0000256" key="5">
    <source>
        <dbReference type="ARBA" id="ARBA00022723"/>
    </source>
</evidence>
<proteinExistence type="inferred from homology"/>
<dbReference type="InterPro" id="IPR058547">
    <property type="entry name" value="Pelota_N"/>
</dbReference>
<evidence type="ECO:0000256" key="3">
    <source>
        <dbReference type="ARBA" id="ARBA00009504"/>
    </source>
</evidence>
<name>A0ABR0L6Z8_9PEZI</name>
<dbReference type="PANTHER" id="PTHR10853:SF0">
    <property type="entry name" value="PROTEIN PELOTA HOMOLOG"/>
    <property type="match status" value="1"/>
</dbReference>
<dbReference type="Pfam" id="PF26356">
    <property type="entry name" value="Pelota_N"/>
    <property type="match status" value="1"/>
</dbReference>
<evidence type="ECO:0000313" key="8">
    <source>
        <dbReference type="EMBL" id="KAK5144459.1"/>
    </source>
</evidence>
<dbReference type="PANTHER" id="PTHR10853">
    <property type="entry name" value="PELOTA"/>
    <property type="match status" value="1"/>
</dbReference>
<dbReference type="EMBL" id="JAVRRR010000223">
    <property type="protein sequence ID" value="KAK5144459.1"/>
    <property type="molecule type" value="Genomic_DNA"/>
</dbReference>
<feature type="compositionally biased region" description="Basic and acidic residues" evidence="6">
    <location>
        <begin position="303"/>
        <end position="327"/>
    </location>
</feature>
<evidence type="ECO:0000259" key="7">
    <source>
        <dbReference type="SMART" id="SM01194"/>
    </source>
</evidence>
<dbReference type="InterPro" id="IPR005140">
    <property type="entry name" value="eRF1_Pelota-like_N"/>
</dbReference>
<dbReference type="Gene3D" id="3.30.1330.30">
    <property type="match status" value="1"/>
</dbReference>
<dbReference type="SUPFAM" id="SSF55315">
    <property type="entry name" value="L30e-like"/>
    <property type="match status" value="1"/>
</dbReference>
<feature type="region of interest" description="Disordered" evidence="6">
    <location>
        <begin position="293"/>
        <end position="334"/>
    </location>
</feature>
<protein>
    <submittedName>
        <fullName evidence="8">Translation factor pelota</fullName>
    </submittedName>
</protein>